<dbReference type="KEGG" id="mrr:Moror_10301"/>
<evidence type="ECO:0000256" key="1">
    <source>
        <dbReference type="ARBA" id="ARBA00023002"/>
    </source>
</evidence>
<accession>V2XE66</accession>
<dbReference type="Gene3D" id="3.20.20.100">
    <property type="entry name" value="NADP-dependent oxidoreductase domain"/>
    <property type="match status" value="1"/>
</dbReference>
<dbReference type="OrthoDB" id="37537at2759"/>
<comment type="caution">
    <text evidence="3">The sequence shown here is derived from an EMBL/GenBank/DDBJ whole genome shotgun (WGS) entry which is preliminary data.</text>
</comment>
<dbReference type="SUPFAM" id="SSF51430">
    <property type="entry name" value="NAD(P)-linked oxidoreductase"/>
    <property type="match status" value="1"/>
</dbReference>
<dbReference type="AlphaFoldDB" id="V2XE66"/>
<proteinExistence type="predicted"/>
<evidence type="ECO:0000313" key="3">
    <source>
        <dbReference type="EMBL" id="ESK92017.1"/>
    </source>
</evidence>
<dbReference type="Pfam" id="PF00248">
    <property type="entry name" value="Aldo_ket_red"/>
    <property type="match status" value="2"/>
</dbReference>
<reference evidence="3 4" key="1">
    <citation type="journal article" date="2014" name="BMC Genomics">
        <title>Genome and secretome analysis of the hemibiotrophic fungal pathogen, Moniliophthora roreri, which causes frosty pod rot disease of cacao: mechanisms of the biotrophic and necrotrophic phases.</title>
        <authorList>
            <person name="Meinhardt L.W."/>
            <person name="Costa G.G.L."/>
            <person name="Thomazella D.P.T."/>
            <person name="Teixeira P.J.P.L."/>
            <person name="Carazzolle M.F."/>
            <person name="Schuster S.C."/>
            <person name="Carlson J.E."/>
            <person name="Guiltinan M.J."/>
            <person name="Mieczkowski P."/>
            <person name="Farmer A."/>
            <person name="Ramaraj T."/>
            <person name="Crozier J."/>
            <person name="Davis R.E."/>
            <person name="Shao J."/>
            <person name="Melnick R.L."/>
            <person name="Pereira G.A.G."/>
            <person name="Bailey B.A."/>
        </authorList>
    </citation>
    <scope>NUCLEOTIDE SEQUENCE [LARGE SCALE GENOMIC DNA]</scope>
    <source>
        <strain evidence="3 4">MCA 2997</strain>
    </source>
</reference>
<name>V2XE66_MONRO</name>
<dbReference type="InterPro" id="IPR023210">
    <property type="entry name" value="NADP_OxRdtase_dom"/>
</dbReference>
<feature type="domain" description="NADP-dependent oxidoreductase" evidence="2">
    <location>
        <begin position="17"/>
        <end position="85"/>
    </location>
</feature>
<sequence length="302" mass="32728">MSPIPKRFLGSSLVSSIGFGVMGIPGGYGAIESDEERFKVLDVAYASGCTFWDTANIYGDSEELIGKWLAKNPEKRQHIFLASKSSLTVRLGVDYIDLYYQHLMVPKTPIEKTVSAMAELVEAGKVKYLGLSDCTPSGLERAHFIHPISALQIEYSPLFQAPANLLAKAKSLGVKIIAYSPLGRGILTGQIKSLDDLEEGDFRRTVPEFAEENFQKITALADKIGAVGKKHRATPGQTTLAWILVQGDDFFAIPGTKKVKYMNDSENVGAADIKLTPEEVAEITQAAHEADAGIPGDMYGTG</sequence>
<keyword evidence="1" id="KW-0560">Oxidoreductase</keyword>
<dbReference type="PANTHER" id="PTHR43625">
    <property type="entry name" value="AFLATOXIN B1 ALDEHYDE REDUCTASE"/>
    <property type="match status" value="1"/>
</dbReference>
<dbReference type="EMBL" id="AWSO01000305">
    <property type="protein sequence ID" value="ESK92017.1"/>
    <property type="molecule type" value="Genomic_DNA"/>
</dbReference>
<feature type="domain" description="NADP-dependent oxidoreductase" evidence="2">
    <location>
        <begin position="90"/>
        <end position="286"/>
    </location>
</feature>
<dbReference type="InterPro" id="IPR036812">
    <property type="entry name" value="NAD(P)_OxRdtase_dom_sf"/>
</dbReference>
<protein>
    <submittedName>
        <fullName evidence="3">Aldo-keto reductase</fullName>
    </submittedName>
</protein>
<evidence type="ECO:0000259" key="2">
    <source>
        <dbReference type="Pfam" id="PF00248"/>
    </source>
</evidence>
<dbReference type="PANTHER" id="PTHR43625:SF40">
    <property type="entry name" value="ALDO-KETO REDUCTASE YAKC [NADP(+)]"/>
    <property type="match status" value="1"/>
</dbReference>
<dbReference type="GO" id="GO:0005737">
    <property type="term" value="C:cytoplasm"/>
    <property type="evidence" value="ECO:0007669"/>
    <property type="project" value="TreeGrafter"/>
</dbReference>
<keyword evidence="4" id="KW-1185">Reference proteome</keyword>
<dbReference type="GO" id="GO:0016491">
    <property type="term" value="F:oxidoreductase activity"/>
    <property type="evidence" value="ECO:0007669"/>
    <property type="project" value="UniProtKB-KW"/>
</dbReference>
<dbReference type="InterPro" id="IPR050791">
    <property type="entry name" value="Aldo-Keto_reductase"/>
</dbReference>
<evidence type="ECO:0000313" key="4">
    <source>
        <dbReference type="Proteomes" id="UP000017559"/>
    </source>
</evidence>
<dbReference type="HOGENOM" id="CLU_023205_2_1_1"/>
<gene>
    <name evidence="3" type="ORF">Moror_10301</name>
</gene>
<dbReference type="Proteomes" id="UP000017559">
    <property type="component" value="Unassembled WGS sequence"/>
</dbReference>
<organism evidence="3 4">
    <name type="scientific">Moniliophthora roreri (strain MCA 2997)</name>
    <name type="common">Cocoa frosty pod rot fungus</name>
    <name type="synonym">Crinipellis roreri</name>
    <dbReference type="NCBI Taxonomy" id="1381753"/>
    <lineage>
        <taxon>Eukaryota</taxon>
        <taxon>Fungi</taxon>
        <taxon>Dikarya</taxon>
        <taxon>Basidiomycota</taxon>
        <taxon>Agaricomycotina</taxon>
        <taxon>Agaricomycetes</taxon>
        <taxon>Agaricomycetidae</taxon>
        <taxon>Agaricales</taxon>
        <taxon>Marasmiineae</taxon>
        <taxon>Marasmiaceae</taxon>
        <taxon>Moniliophthora</taxon>
    </lineage>
</organism>